<sequence>MCASLPTRTDDESDKKPPATTNQVANKGGEVRLLSRSLHSQAGPREQDKQREGMQILDEGGNAQKIEALGLGGTQDRHTLWIKDKGARGTMTIPRDVLVVDGFVHGVVGDVASWCRPRDSARLIALLLAPTGSPRASRGLSALRLSTSSIGPGAGRGSSVGVASLTAGE</sequence>
<dbReference type="AlphaFoldDB" id="A0A151GN21"/>
<dbReference type="EMBL" id="LAYC01000002">
    <property type="protein sequence ID" value="KYK58490.1"/>
    <property type="molecule type" value="Genomic_DNA"/>
</dbReference>
<gene>
    <name evidence="2" type="ORF">DCS_05506</name>
</gene>
<feature type="compositionally biased region" description="Basic and acidic residues" evidence="1">
    <location>
        <begin position="8"/>
        <end position="17"/>
    </location>
</feature>
<organism evidence="2 3">
    <name type="scientific">Drechmeria coniospora</name>
    <name type="common">Nematophagous fungus</name>
    <name type="synonym">Meria coniospora</name>
    <dbReference type="NCBI Taxonomy" id="98403"/>
    <lineage>
        <taxon>Eukaryota</taxon>
        <taxon>Fungi</taxon>
        <taxon>Dikarya</taxon>
        <taxon>Ascomycota</taxon>
        <taxon>Pezizomycotina</taxon>
        <taxon>Sordariomycetes</taxon>
        <taxon>Hypocreomycetidae</taxon>
        <taxon>Hypocreales</taxon>
        <taxon>Ophiocordycipitaceae</taxon>
        <taxon>Drechmeria</taxon>
    </lineage>
</organism>
<comment type="caution">
    <text evidence="2">The sequence shown here is derived from an EMBL/GenBank/DDBJ whole genome shotgun (WGS) entry which is preliminary data.</text>
</comment>
<name>A0A151GN21_DRECN</name>
<keyword evidence="3" id="KW-1185">Reference proteome</keyword>
<dbReference type="InParanoid" id="A0A151GN21"/>
<evidence type="ECO:0000256" key="1">
    <source>
        <dbReference type="SAM" id="MobiDB-lite"/>
    </source>
</evidence>
<dbReference type="RefSeq" id="XP_040657842.1">
    <property type="nucleotide sequence ID" value="XM_040802809.1"/>
</dbReference>
<dbReference type="GeneID" id="63718149"/>
<protein>
    <submittedName>
        <fullName evidence="2">Uncharacterized protein</fullName>
    </submittedName>
</protein>
<evidence type="ECO:0000313" key="2">
    <source>
        <dbReference type="EMBL" id="KYK58490.1"/>
    </source>
</evidence>
<proteinExistence type="predicted"/>
<accession>A0A151GN21</accession>
<reference evidence="2 3" key="1">
    <citation type="journal article" date="2016" name="Sci. Rep.">
        <title>Insights into Adaptations to a Near-Obligate Nematode Endoparasitic Lifestyle from the Finished Genome of Drechmeria coniospora.</title>
        <authorList>
            <person name="Zhang L."/>
            <person name="Zhou Z."/>
            <person name="Guo Q."/>
            <person name="Fokkens L."/>
            <person name="Miskei M."/>
            <person name="Pocsi I."/>
            <person name="Zhang W."/>
            <person name="Chen M."/>
            <person name="Wang L."/>
            <person name="Sun Y."/>
            <person name="Donzelli B.G."/>
            <person name="Gibson D.M."/>
            <person name="Nelson D.R."/>
            <person name="Luo J.G."/>
            <person name="Rep M."/>
            <person name="Liu H."/>
            <person name="Yang S."/>
            <person name="Wang J."/>
            <person name="Krasnoff S.B."/>
            <person name="Xu Y."/>
            <person name="Molnar I."/>
            <person name="Lin M."/>
        </authorList>
    </citation>
    <scope>NUCLEOTIDE SEQUENCE [LARGE SCALE GENOMIC DNA]</scope>
    <source>
        <strain evidence="2 3">ARSEF 6962</strain>
    </source>
</reference>
<evidence type="ECO:0000313" key="3">
    <source>
        <dbReference type="Proteomes" id="UP000076580"/>
    </source>
</evidence>
<dbReference type="Proteomes" id="UP000076580">
    <property type="component" value="Chromosome 02"/>
</dbReference>
<feature type="region of interest" description="Disordered" evidence="1">
    <location>
        <begin position="1"/>
        <end position="51"/>
    </location>
</feature>